<feature type="compositionally biased region" description="Low complexity" evidence="4">
    <location>
        <begin position="115"/>
        <end position="127"/>
    </location>
</feature>
<dbReference type="Gene3D" id="1.10.10.10">
    <property type="entry name" value="Winged helix-like DNA-binding domain superfamily/Winged helix DNA-binding domain"/>
    <property type="match status" value="1"/>
</dbReference>
<dbReference type="InterPro" id="IPR001845">
    <property type="entry name" value="HTH_ArsR_DNA-bd_dom"/>
</dbReference>
<dbReference type="SUPFAM" id="SSF46785">
    <property type="entry name" value="Winged helix' DNA-binding domain"/>
    <property type="match status" value="1"/>
</dbReference>
<gene>
    <name evidence="6" type="ORF">MBEBAB_2357</name>
</gene>
<dbReference type="InterPro" id="IPR036390">
    <property type="entry name" value="WH_DNA-bd_sf"/>
</dbReference>
<comment type="caution">
    <text evidence="6">The sequence shown here is derived from an EMBL/GenBank/DDBJ whole genome shotgun (WGS) entry which is preliminary data.</text>
</comment>
<dbReference type="Proteomes" id="UP000016569">
    <property type="component" value="Unassembled WGS sequence"/>
</dbReference>
<dbReference type="GO" id="GO:0003677">
    <property type="term" value="F:DNA binding"/>
    <property type="evidence" value="ECO:0007669"/>
    <property type="project" value="UniProtKB-KW"/>
</dbReference>
<protein>
    <submittedName>
        <fullName evidence="6">Transcriptional regulator, ArsR family</fullName>
    </submittedName>
</protein>
<feature type="region of interest" description="Disordered" evidence="4">
    <location>
        <begin position="108"/>
        <end position="144"/>
    </location>
</feature>
<dbReference type="PANTHER" id="PTHR43132:SF8">
    <property type="entry name" value="HTH-TYPE TRANSCRIPTIONAL REGULATOR KMTR"/>
    <property type="match status" value="1"/>
</dbReference>
<sequence length="144" mass="15561">MAEPAADARPLETSGLEAGAEAAARVLRLFANEHRLRLMCRLADGDHSVGDLARFVGLSQSSCSQHLARLRDEGLVVSRRDNQTIYYRLAEPKGRRIIMSVCDLSRNATEGAEKPTTTPASSTPISTRCSPAPVTPSRRKASVS</sequence>
<dbReference type="InterPro" id="IPR011991">
    <property type="entry name" value="ArsR-like_HTH"/>
</dbReference>
<dbReference type="InterPro" id="IPR051011">
    <property type="entry name" value="Metal_resp_trans_reg"/>
</dbReference>
<evidence type="ECO:0000256" key="2">
    <source>
        <dbReference type="ARBA" id="ARBA00023125"/>
    </source>
</evidence>
<evidence type="ECO:0000313" key="7">
    <source>
        <dbReference type="Proteomes" id="UP000016569"/>
    </source>
</evidence>
<evidence type="ECO:0000256" key="1">
    <source>
        <dbReference type="ARBA" id="ARBA00023015"/>
    </source>
</evidence>
<dbReference type="GO" id="GO:0003700">
    <property type="term" value="F:DNA-binding transcription factor activity"/>
    <property type="evidence" value="ECO:0007669"/>
    <property type="project" value="InterPro"/>
</dbReference>
<evidence type="ECO:0000313" key="6">
    <source>
        <dbReference type="EMBL" id="GAD60107.1"/>
    </source>
</evidence>
<dbReference type="PANTHER" id="PTHR43132">
    <property type="entry name" value="ARSENICAL RESISTANCE OPERON REPRESSOR ARSR-RELATED"/>
    <property type="match status" value="1"/>
</dbReference>
<evidence type="ECO:0000256" key="4">
    <source>
        <dbReference type="SAM" id="MobiDB-lite"/>
    </source>
</evidence>
<keyword evidence="7" id="KW-1185">Reference proteome</keyword>
<accession>A0A8E0NCZ6</accession>
<evidence type="ECO:0000256" key="3">
    <source>
        <dbReference type="ARBA" id="ARBA00023163"/>
    </source>
</evidence>
<dbReference type="CDD" id="cd00090">
    <property type="entry name" value="HTH_ARSR"/>
    <property type="match status" value="1"/>
</dbReference>
<reference evidence="7" key="1">
    <citation type="journal article" date="2013" name="Genome Announc.">
        <title>Draft Genome Sequence of the Dimorphic Prosthecate Bacterium Brevundimonas abyssalis TAR-001T.</title>
        <authorList>
            <person name="Tsubouchi T."/>
            <person name="Nishi S."/>
            <person name="Usui K."/>
            <person name="Shimane Y."/>
            <person name="Takaki Y."/>
            <person name="Maruyama T."/>
            <person name="Hatada Y."/>
        </authorList>
    </citation>
    <scope>NUCLEOTIDE SEQUENCE [LARGE SCALE GENOMIC DNA]</scope>
    <source>
        <strain evidence="7">TAR-001</strain>
    </source>
</reference>
<dbReference type="AlphaFoldDB" id="A0A8E0NCZ6"/>
<feature type="domain" description="HTH arsR-type" evidence="5">
    <location>
        <begin position="16"/>
        <end position="109"/>
    </location>
</feature>
<dbReference type="PROSITE" id="PS50987">
    <property type="entry name" value="HTH_ARSR_2"/>
    <property type="match status" value="1"/>
</dbReference>
<evidence type="ECO:0000259" key="5">
    <source>
        <dbReference type="PROSITE" id="PS50987"/>
    </source>
</evidence>
<keyword evidence="2" id="KW-0238">DNA-binding</keyword>
<dbReference type="PRINTS" id="PR00778">
    <property type="entry name" value="HTHARSR"/>
</dbReference>
<keyword evidence="1" id="KW-0805">Transcription regulation</keyword>
<organism evidence="6 7">
    <name type="scientific">Brevundimonas abyssalis TAR-001</name>
    <dbReference type="NCBI Taxonomy" id="1391729"/>
    <lineage>
        <taxon>Bacteria</taxon>
        <taxon>Pseudomonadati</taxon>
        <taxon>Pseudomonadota</taxon>
        <taxon>Alphaproteobacteria</taxon>
        <taxon>Caulobacterales</taxon>
        <taxon>Caulobacteraceae</taxon>
        <taxon>Brevundimonas</taxon>
    </lineage>
</organism>
<dbReference type="SMART" id="SM00418">
    <property type="entry name" value="HTH_ARSR"/>
    <property type="match status" value="1"/>
</dbReference>
<keyword evidence="3" id="KW-0804">Transcription</keyword>
<dbReference type="Pfam" id="PF01022">
    <property type="entry name" value="HTH_5"/>
    <property type="match status" value="1"/>
</dbReference>
<dbReference type="NCBIfam" id="NF033788">
    <property type="entry name" value="HTH_metalloreg"/>
    <property type="match status" value="1"/>
</dbReference>
<name>A0A8E0NCZ6_9CAUL</name>
<proteinExistence type="predicted"/>
<dbReference type="InterPro" id="IPR036388">
    <property type="entry name" value="WH-like_DNA-bd_sf"/>
</dbReference>
<dbReference type="EMBL" id="BATC01000053">
    <property type="protein sequence ID" value="GAD60107.1"/>
    <property type="molecule type" value="Genomic_DNA"/>
</dbReference>